<comment type="caution">
    <text evidence="9">The sequence shown here is derived from an EMBL/GenBank/DDBJ whole genome shotgun (WGS) entry which is preliminary data.</text>
</comment>
<reference evidence="9 10" key="1">
    <citation type="submission" date="2023-06" db="EMBL/GenBank/DDBJ databases">
        <title>Cellulomonas sp. MW4 Whole genome sequence.</title>
        <authorList>
            <person name="Park S."/>
        </authorList>
    </citation>
    <scope>NUCLEOTIDE SEQUENCE [LARGE SCALE GENOMIC DNA]</scope>
    <source>
        <strain evidence="9 10">MW4</strain>
    </source>
</reference>
<dbReference type="InterPro" id="IPR045863">
    <property type="entry name" value="CorA_TM1_TM2"/>
</dbReference>
<evidence type="ECO:0000256" key="6">
    <source>
        <dbReference type="ARBA" id="ARBA00022989"/>
    </source>
</evidence>
<evidence type="ECO:0000256" key="4">
    <source>
        <dbReference type="ARBA" id="ARBA00022475"/>
    </source>
</evidence>
<evidence type="ECO:0000256" key="8">
    <source>
        <dbReference type="SAM" id="Phobius"/>
    </source>
</evidence>
<keyword evidence="10" id="KW-1185">Reference proteome</keyword>
<dbReference type="InterPro" id="IPR045861">
    <property type="entry name" value="CorA_cytoplasmic_dom"/>
</dbReference>
<evidence type="ECO:0000256" key="3">
    <source>
        <dbReference type="ARBA" id="ARBA00022448"/>
    </source>
</evidence>
<keyword evidence="3" id="KW-0813">Transport</keyword>
<keyword evidence="4" id="KW-1003">Cell membrane</keyword>
<dbReference type="SUPFAM" id="SSF143865">
    <property type="entry name" value="CorA soluble domain-like"/>
    <property type="match status" value="1"/>
</dbReference>
<organism evidence="9 10">
    <name type="scientific">Cellulomonas alba</name>
    <dbReference type="NCBI Taxonomy" id="3053467"/>
    <lineage>
        <taxon>Bacteria</taxon>
        <taxon>Bacillati</taxon>
        <taxon>Actinomycetota</taxon>
        <taxon>Actinomycetes</taxon>
        <taxon>Micrococcales</taxon>
        <taxon>Cellulomonadaceae</taxon>
        <taxon>Cellulomonas</taxon>
    </lineage>
</organism>
<dbReference type="PANTHER" id="PTHR46494">
    <property type="entry name" value="CORA FAMILY METAL ION TRANSPORTER (EUROFUNG)"/>
    <property type="match status" value="1"/>
</dbReference>
<sequence length="341" mass="37111">MELDISADLDAAAGNDRIFVPDGDGWRELGAGDDVPRSGPRWVVVADARRLTDVARAHGVGEPALSVLNHRGLGEHAVRTHRLRAHVERVQDDEIVLTTPTLSYVEETRDVHTGAVSGVLCREVVVTTEVGDAGVLDEAAEKLTSNVPVPDSGTHQVLAAILLTFLSTASDVEVSLGDAVAKTERMVFSSAAGQDPIERIYDLKREIAEARRALQPVTSVLPELLANVQASGEDAVAEQWLRRAENWVDRLDSHLDSHDALLDAMISVHLSQVSVRQNEDMRKISAWAAMGLAPTLIAGIYGMNFRNMPELDWHFGYPFALGLMVAVCGALYALFRRSGWL</sequence>
<evidence type="ECO:0000313" key="9">
    <source>
        <dbReference type="EMBL" id="MDM7856387.1"/>
    </source>
</evidence>
<protein>
    <submittedName>
        <fullName evidence="9">Magnesium and cobalt transport protein CorA</fullName>
    </submittedName>
</protein>
<dbReference type="Gene3D" id="1.20.58.340">
    <property type="entry name" value="Magnesium transport protein CorA, transmembrane region"/>
    <property type="match status" value="2"/>
</dbReference>
<dbReference type="RefSeq" id="WP_289456552.1">
    <property type="nucleotide sequence ID" value="NZ_JAUCGQ010000003.1"/>
</dbReference>
<comment type="similarity">
    <text evidence="2">Belongs to the CorA metal ion transporter (MIT) (TC 1.A.35) family.</text>
</comment>
<keyword evidence="6 8" id="KW-1133">Transmembrane helix</keyword>
<dbReference type="Pfam" id="PF01544">
    <property type="entry name" value="CorA"/>
    <property type="match status" value="1"/>
</dbReference>
<comment type="subcellular location">
    <subcellularLocation>
        <location evidence="1">Cell membrane</location>
        <topology evidence="1">Multi-pass membrane protein</topology>
    </subcellularLocation>
</comment>
<evidence type="ECO:0000256" key="5">
    <source>
        <dbReference type="ARBA" id="ARBA00022692"/>
    </source>
</evidence>
<evidence type="ECO:0000256" key="2">
    <source>
        <dbReference type="ARBA" id="ARBA00009765"/>
    </source>
</evidence>
<accession>A0ABT7SJM3</accession>
<dbReference type="InterPro" id="IPR002523">
    <property type="entry name" value="MgTranspt_CorA/ZnTranspt_ZntB"/>
</dbReference>
<feature type="transmembrane region" description="Helical" evidence="8">
    <location>
        <begin position="315"/>
        <end position="335"/>
    </location>
</feature>
<dbReference type="SUPFAM" id="SSF144083">
    <property type="entry name" value="Magnesium transport protein CorA, transmembrane region"/>
    <property type="match status" value="1"/>
</dbReference>
<name>A0ABT7SJM3_9CELL</name>
<gene>
    <name evidence="9" type="ORF">QRT04_15725</name>
</gene>
<evidence type="ECO:0000256" key="1">
    <source>
        <dbReference type="ARBA" id="ARBA00004651"/>
    </source>
</evidence>
<keyword evidence="5 8" id="KW-0812">Transmembrane</keyword>
<proteinExistence type="inferred from homology"/>
<dbReference type="CDD" id="cd12830">
    <property type="entry name" value="MtCorA-like"/>
    <property type="match status" value="1"/>
</dbReference>
<feature type="transmembrane region" description="Helical" evidence="8">
    <location>
        <begin position="284"/>
        <end position="303"/>
    </location>
</feature>
<dbReference type="PANTHER" id="PTHR46494:SF1">
    <property type="entry name" value="CORA FAMILY METAL ION TRANSPORTER (EUROFUNG)"/>
    <property type="match status" value="1"/>
</dbReference>
<keyword evidence="7 8" id="KW-0472">Membrane</keyword>
<evidence type="ECO:0000256" key="7">
    <source>
        <dbReference type="ARBA" id="ARBA00023136"/>
    </source>
</evidence>
<dbReference type="Proteomes" id="UP001529338">
    <property type="component" value="Unassembled WGS sequence"/>
</dbReference>
<dbReference type="EMBL" id="JAUCGQ010000003">
    <property type="protein sequence ID" value="MDM7856387.1"/>
    <property type="molecule type" value="Genomic_DNA"/>
</dbReference>
<evidence type="ECO:0000313" key="10">
    <source>
        <dbReference type="Proteomes" id="UP001529338"/>
    </source>
</evidence>